<organism evidence="2">
    <name type="scientific">Aphanomyces invadans</name>
    <dbReference type="NCBI Taxonomy" id="157072"/>
    <lineage>
        <taxon>Eukaryota</taxon>
        <taxon>Sar</taxon>
        <taxon>Stramenopiles</taxon>
        <taxon>Oomycota</taxon>
        <taxon>Saprolegniomycetes</taxon>
        <taxon>Saprolegniales</taxon>
        <taxon>Verrucalvaceae</taxon>
        <taxon>Aphanomyces</taxon>
    </lineage>
</organism>
<gene>
    <name evidence="2" type="ORF">H310_01831</name>
</gene>
<feature type="region of interest" description="Disordered" evidence="1">
    <location>
        <begin position="49"/>
        <end position="71"/>
    </location>
</feature>
<evidence type="ECO:0000313" key="2">
    <source>
        <dbReference type="EMBL" id="ETW07268.1"/>
    </source>
</evidence>
<name>A0A024UNQ1_9STRA</name>
<accession>A0A024UNQ1</accession>
<feature type="compositionally biased region" description="Basic residues" evidence="1">
    <location>
        <begin position="275"/>
        <end position="291"/>
    </location>
</feature>
<feature type="region of interest" description="Disordered" evidence="1">
    <location>
        <begin position="268"/>
        <end position="301"/>
    </location>
</feature>
<dbReference type="EMBL" id="KI913954">
    <property type="protein sequence ID" value="ETW07268.1"/>
    <property type="molecule type" value="Genomic_DNA"/>
</dbReference>
<dbReference type="VEuPathDB" id="FungiDB:H310_01831"/>
<feature type="compositionally biased region" description="Pro residues" evidence="1">
    <location>
        <begin position="292"/>
        <end position="301"/>
    </location>
</feature>
<protein>
    <submittedName>
        <fullName evidence="2">Uncharacterized protein</fullName>
    </submittedName>
</protein>
<evidence type="ECO:0000256" key="1">
    <source>
        <dbReference type="SAM" id="MobiDB-lite"/>
    </source>
</evidence>
<dbReference type="OrthoDB" id="10616853at2759"/>
<reference evidence="2" key="1">
    <citation type="submission" date="2013-12" db="EMBL/GenBank/DDBJ databases">
        <title>The Genome Sequence of Aphanomyces invadans NJM9701.</title>
        <authorList>
            <consortium name="The Broad Institute Genomics Platform"/>
            <person name="Russ C."/>
            <person name="Tyler B."/>
            <person name="van West P."/>
            <person name="Dieguez-Uribeondo J."/>
            <person name="Young S.K."/>
            <person name="Zeng Q."/>
            <person name="Gargeya S."/>
            <person name="Fitzgerald M."/>
            <person name="Abouelleil A."/>
            <person name="Alvarado L."/>
            <person name="Chapman S.B."/>
            <person name="Gainer-Dewar J."/>
            <person name="Goldberg J."/>
            <person name="Griggs A."/>
            <person name="Gujja S."/>
            <person name="Hansen M."/>
            <person name="Howarth C."/>
            <person name="Imamovic A."/>
            <person name="Ireland A."/>
            <person name="Larimer J."/>
            <person name="McCowan C."/>
            <person name="Murphy C."/>
            <person name="Pearson M."/>
            <person name="Poon T.W."/>
            <person name="Priest M."/>
            <person name="Roberts A."/>
            <person name="Saif S."/>
            <person name="Shea T."/>
            <person name="Sykes S."/>
            <person name="Wortman J."/>
            <person name="Nusbaum C."/>
            <person name="Birren B."/>
        </authorList>
    </citation>
    <scope>NUCLEOTIDE SEQUENCE [LARGE SCALE GENOMIC DNA]</scope>
    <source>
        <strain evidence="2">NJM9701</strain>
    </source>
</reference>
<dbReference type="RefSeq" id="XP_008863361.1">
    <property type="nucleotide sequence ID" value="XM_008865139.1"/>
</dbReference>
<proteinExistence type="predicted"/>
<sequence length="301" mass="33350">MMKRPNEGHHTLDKHRRRSCGWMFTSTEEHLAAYQRLERPVVARAIQLLKTPPSRNRDAPHRVDLRSDSSLRPSRVTRSGLMIQVLQSKASKSASLRSDSSPSTWSIRPQFVPHDHPALLGNSPRSLPVIPATYSTDLWAPIKTSPFFGFTQPCNSFGSVAADAEVLLDTRPICYTFSSPFVPAASVVHVSSIEQTPPRLAHSAPLPPSSPLPYVDETPCVRSPVTLTPHSSPIAVRGTLSPSVQPLINRLAVDDAFLRQRRAIAFRQITTPSPSKRKMSHRATLLRRRPPRPSPRPSLSA</sequence>
<dbReference type="GeneID" id="20078881"/>
<dbReference type="AlphaFoldDB" id="A0A024UNQ1"/>
<feature type="compositionally biased region" description="Basic and acidic residues" evidence="1">
    <location>
        <begin position="55"/>
        <end position="69"/>
    </location>
</feature>